<dbReference type="AlphaFoldDB" id="A0A0A9WZ63"/>
<feature type="signal peptide" evidence="1">
    <location>
        <begin position="1"/>
        <end position="18"/>
    </location>
</feature>
<proteinExistence type="predicted"/>
<keyword evidence="1" id="KW-0732">Signal</keyword>
<dbReference type="EMBL" id="GBHO01004084">
    <property type="protein sequence ID" value="JAG39520.1"/>
    <property type="molecule type" value="Transcribed_RNA"/>
</dbReference>
<feature type="chain" id="PRO_5007389254" evidence="1">
    <location>
        <begin position="19"/>
        <end position="220"/>
    </location>
</feature>
<dbReference type="Pfam" id="PF16984">
    <property type="entry name" value="Grp7_allergen"/>
    <property type="match status" value="1"/>
</dbReference>
<name>A0A0A9WZ63_LYGHE</name>
<dbReference type="EMBL" id="GBHO01031536">
    <property type="protein sequence ID" value="JAG12068.1"/>
    <property type="molecule type" value="Transcribed_RNA"/>
</dbReference>
<dbReference type="EMBL" id="GBHO01030893">
    <property type="protein sequence ID" value="JAG12711.1"/>
    <property type="molecule type" value="Transcribed_RNA"/>
</dbReference>
<evidence type="ECO:0000313" key="3">
    <source>
        <dbReference type="EMBL" id="JAG12711.1"/>
    </source>
</evidence>
<organism evidence="3">
    <name type="scientific">Lygus hesperus</name>
    <name type="common">Western plant bug</name>
    <dbReference type="NCBI Taxonomy" id="30085"/>
    <lineage>
        <taxon>Eukaryota</taxon>
        <taxon>Metazoa</taxon>
        <taxon>Ecdysozoa</taxon>
        <taxon>Arthropoda</taxon>
        <taxon>Hexapoda</taxon>
        <taxon>Insecta</taxon>
        <taxon>Pterygota</taxon>
        <taxon>Neoptera</taxon>
        <taxon>Paraneoptera</taxon>
        <taxon>Hemiptera</taxon>
        <taxon>Heteroptera</taxon>
        <taxon>Panheteroptera</taxon>
        <taxon>Cimicomorpha</taxon>
        <taxon>Miridae</taxon>
        <taxon>Mirini</taxon>
        <taxon>Lygus</taxon>
    </lineage>
</organism>
<sequence length="220" mass="24716">MFWLSAFLVSCAFSGLQATPAEDLIDEMIYELNQEMVDKHQDMIQLPAIDETFEKKISFFKVRGEFKGDGGWFKNASSIKRTGPLDMQQGNSSMTIGISLGLEDMEFGFDKYSIEVFHIGVHGKLSASIAKNSIYGHLTMVFPDNAPCKTTLDKLEVQSLDDFHVDLTGLGRDADWIYSYVAQFLANKYHSKIANTVSEKLRDAAAKGLARRDICDKFQM</sequence>
<reference evidence="3" key="1">
    <citation type="journal article" date="2014" name="PLoS ONE">
        <title>Transcriptome-Based Identification of ABC Transporters in the Western Tarnished Plant Bug Lygus hesperus.</title>
        <authorList>
            <person name="Hull J.J."/>
            <person name="Chaney K."/>
            <person name="Geib S.M."/>
            <person name="Fabrick J.A."/>
            <person name="Brent C.S."/>
            <person name="Walsh D."/>
            <person name="Lavine L.C."/>
        </authorList>
    </citation>
    <scope>NUCLEOTIDE SEQUENCE</scope>
</reference>
<protein>
    <submittedName>
        <fullName evidence="3">Orotidine 5'-phosphate decarboxylase</fullName>
    </submittedName>
</protein>
<dbReference type="InterPro" id="IPR020234">
    <property type="entry name" value="Mite_allergen_group-7"/>
</dbReference>
<evidence type="ECO:0000313" key="2">
    <source>
        <dbReference type="EMBL" id="JAG12068.1"/>
    </source>
</evidence>
<dbReference type="Gene3D" id="3.15.10.50">
    <property type="match status" value="1"/>
</dbReference>
<evidence type="ECO:0000256" key="1">
    <source>
        <dbReference type="SAM" id="SignalP"/>
    </source>
</evidence>
<evidence type="ECO:0000313" key="4">
    <source>
        <dbReference type="EMBL" id="JAG39520.1"/>
    </source>
</evidence>
<dbReference type="InterPro" id="IPR038602">
    <property type="entry name" value="Mite_allergen_7_sf"/>
</dbReference>
<gene>
    <name evidence="3" type="primary">pyrF_3</name>
    <name evidence="4" type="synonym">pyrF_0</name>
    <name evidence="2" type="synonym">pyrF_1</name>
    <name evidence="4" type="ORF">CM83_91166</name>
    <name evidence="2" type="ORF">CM83_91168</name>
    <name evidence="3" type="ORF">CM83_91170</name>
</gene>
<reference evidence="3" key="2">
    <citation type="submission" date="2014-07" db="EMBL/GenBank/DDBJ databases">
        <authorList>
            <person name="Hull J."/>
        </authorList>
    </citation>
    <scope>NUCLEOTIDE SEQUENCE</scope>
</reference>
<accession>A0A0A9WZ63</accession>